<comment type="subcellular location">
    <subcellularLocation>
        <location evidence="1">Cytoplasm</location>
    </subcellularLocation>
</comment>
<keyword evidence="12" id="KW-1185">Reference proteome</keyword>
<dbReference type="PANTHER" id="PTHR13182">
    <property type="entry name" value="ZINC FINGER PROTEIN 622"/>
    <property type="match status" value="1"/>
</dbReference>
<dbReference type="GO" id="GO:0042273">
    <property type="term" value="P:ribosomal large subunit biogenesis"/>
    <property type="evidence" value="ECO:0007669"/>
    <property type="project" value="TreeGrafter"/>
</dbReference>
<evidence type="ECO:0000256" key="2">
    <source>
        <dbReference type="ARBA" id="ARBA00022490"/>
    </source>
</evidence>
<name>A0A8H7SSK1_9FUNG</name>
<dbReference type="InterPro" id="IPR040025">
    <property type="entry name" value="Znf622/Rei1/Reh1"/>
</dbReference>
<dbReference type="GO" id="GO:0030687">
    <property type="term" value="C:preribosome, large subunit precursor"/>
    <property type="evidence" value="ECO:0007669"/>
    <property type="project" value="TreeGrafter"/>
</dbReference>
<feature type="region of interest" description="Disordered" evidence="9">
    <location>
        <begin position="314"/>
        <end position="355"/>
    </location>
</feature>
<evidence type="ECO:0000313" key="11">
    <source>
        <dbReference type="EMBL" id="KAG2234799.1"/>
    </source>
</evidence>
<dbReference type="GO" id="GO:0005737">
    <property type="term" value="C:cytoplasm"/>
    <property type="evidence" value="ECO:0007669"/>
    <property type="project" value="UniProtKB-SubCell"/>
</dbReference>
<gene>
    <name evidence="11" type="ORF">INT48_006716</name>
</gene>
<evidence type="ECO:0000256" key="5">
    <source>
        <dbReference type="ARBA" id="ARBA00022737"/>
    </source>
</evidence>
<keyword evidence="5" id="KW-0677">Repeat</keyword>
<dbReference type="OrthoDB" id="19329at2759"/>
<dbReference type="Pfam" id="PF12756">
    <property type="entry name" value="zf-C2H2_2"/>
    <property type="match status" value="1"/>
</dbReference>
<organism evidence="11 12">
    <name type="scientific">Thamnidium elegans</name>
    <dbReference type="NCBI Taxonomy" id="101142"/>
    <lineage>
        <taxon>Eukaryota</taxon>
        <taxon>Fungi</taxon>
        <taxon>Fungi incertae sedis</taxon>
        <taxon>Mucoromycota</taxon>
        <taxon>Mucoromycotina</taxon>
        <taxon>Mucoromycetes</taxon>
        <taxon>Mucorales</taxon>
        <taxon>Mucorineae</taxon>
        <taxon>Mucoraceae</taxon>
        <taxon>Thamnidium</taxon>
    </lineage>
</organism>
<keyword evidence="6" id="KW-0863">Zinc-finger</keyword>
<dbReference type="Pfam" id="PF12171">
    <property type="entry name" value="zf-C2H2_jaz"/>
    <property type="match status" value="1"/>
</dbReference>
<evidence type="ECO:0000256" key="4">
    <source>
        <dbReference type="ARBA" id="ARBA00022723"/>
    </source>
</evidence>
<dbReference type="SMART" id="SM00451">
    <property type="entry name" value="ZnF_U1"/>
    <property type="match status" value="2"/>
</dbReference>
<evidence type="ECO:0000256" key="9">
    <source>
        <dbReference type="SAM" id="MobiDB-lite"/>
    </source>
</evidence>
<dbReference type="PANTHER" id="PTHR13182:SF8">
    <property type="entry name" value="CYTOPLASMIC 60S SUBUNIT BIOGENESIS FACTOR ZNF622"/>
    <property type="match status" value="1"/>
</dbReference>
<sequence length="395" mass="45824">MSNLQPEHIHQAQHTNPLKPRNNVFTCLACQVAFPSTDRQRAHYRTDWHKYNLKRKIMSLPPFSAEVFAQKVLAQQAKGKEEEERQGLVYECTVCRKSYYSENAFTNHLLSKRHKDLEFNASQQQEEPLASPTITHKKEIKLFSDTEEDTDNESVLSAMDQLHLSQDRCLFCNLVNTDFEANLKHMTLAHGFFLPDVEYLEDAPGLVVYLAEKIEDCICLYCNDRGKEWKSQEAVRKHMLDKGHCKMAYDESENPEDLLRYYNFGTMSEQDFEAATVDTVSNEEDELVLESGERLGNRRFMKYYKQKLRRSSSSSEEDPLLITEGESGEASNVIEPRNRKERRSKLAITDGSMSNASMLERLPEVAHAQQQHWRRQYSKRSNLVATSRTRIQNPI</sequence>
<keyword evidence="2" id="KW-0963">Cytoplasm</keyword>
<dbReference type="AlphaFoldDB" id="A0A8H7SSK1"/>
<feature type="domain" description="C2H2-type" evidence="10">
    <location>
        <begin position="27"/>
        <end position="49"/>
    </location>
</feature>
<evidence type="ECO:0000256" key="7">
    <source>
        <dbReference type="ARBA" id="ARBA00022833"/>
    </source>
</evidence>
<comment type="caution">
    <text evidence="11">The sequence shown here is derived from an EMBL/GenBank/DDBJ whole genome shotgun (WGS) entry which is preliminary data.</text>
</comment>
<dbReference type="GO" id="GO:0008270">
    <property type="term" value="F:zinc ion binding"/>
    <property type="evidence" value="ECO:0007669"/>
    <property type="project" value="UniProtKB-KW"/>
</dbReference>
<evidence type="ECO:0000256" key="6">
    <source>
        <dbReference type="ARBA" id="ARBA00022771"/>
    </source>
</evidence>
<feature type="domain" description="C2H2-type" evidence="10">
    <location>
        <begin position="92"/>
        <end position="114"/>
    </location>
</feature>
<dbReference type="SUPFAM" id="SSF57667">
    <property type="entry name" value="beta-beta-alpha zinc fingers"/>
    <property type="match status" value="3"/>
</dbReference>
<dbReference type="InterPro" id="IPR041661">
    <property type="entry name" value="ZN622/Rei1/Reh1_Znf-C2H2"/>
</dbReference>
<evidence type="ECO:0000256" key="1">
    <source>
        <dbReference type="ARBA" id="ARBA00004496"/>
    </source>
</evidence>
<reference evidence="11" key="1">
    <citation type="submission" date="2021-01" db="EMBL/GenBank/DDBJ databases">
        <title>Metabolic potential, ecology and presence of endohyphal bacteria is reflected in genomic diversity of Mucoromycotina.</title>
        <authorList>
            <person name="Muszewska A."/>
            <person name="Okrasinska A."/>
            <person name="Steczkiewicz K."/>
            <person name="Drgas O."/>
            <person name="Orlowska M."/>
            <person name="Perlinska-Lenart U."/>
            <person name="Aleksandrzak-Piekarczyk T."/>
            <person name="Szatraj K."/>
            <person name="Zielenkiewicz U."/>
            <person name="Pilsyk S."/>
            <person name="Malc E."/>
            <person name="Mieczkowski P."/>
            <person name="Kruszewska J.S."/>
            <person name="Biernat P."/>
            <person name="Pawlowska J."/>
        </authorList>
    </citation>
    <scope>NUCLEOTIDE SEQUENCE</scope>
    <source>
        <strain evidence="11">WA0000018081</strain>
    </source>
</reference>
<evidence type="ECO:0000259" key="10">
    <source>
        <dbReference type="PROSITE" id="PS00028"/>
    </source>
</evidence>
<dbReference type="InterPro" id="IPR003604">
    <property type="entry name" value="Matrin/U1-like-C_Znf_C2H2"/>
</dbReference>
<keyword evidence="4" id="KW-0479">Metal-binding</keyword>
<protein>
    <recommendedName>
        <fullName evidence="10">C2H2-type domain-containing protein</fullName>
    </recommendedName>
</protein>
<dbReference type="GO" id="GO:0003676">
    <property type="term" value="F:nucleic acid binding"/>
    <property type="evidence" value="ECO:0007669"/>
    <property type="project" value="InterPro"/>
</dbReference>
<evidence type="ECO:0000256" key="8">
    <source>
        <dbReference type="ARBA" id="ARBA00034126"/>
    </source>
</evidence>
<evidence type="ECO:0000256" key="3">
    <source>
        <dbReference type="ARBA" id="ARBA00022517"/>
    </source>
</evidence>
<dbReference type="InterPro" id="IPR013087">
    <property type="entry name" value="Znf_C2H2_type"/>
</dbReference>
<proteinExistence type="inferred from homology"/>
<accession>A0A8H7SSK1</accession>
<comment type="similarity">
    <text evidence="8">Belongs to the REI1 family.</text>
</comment>
<keyword evidence="7" id="KW-0862">Zinc</keyword>
<dbReference type="InterPro" id="IPR036236">
    <property type="entry name" value="Znf_C2H2_sf"/>
</dbReference>
<dbReference type="InterPro" id="IPR022755">
    <property type="entry name" value="Znf_C2H2_jaz"/>
</dbReference>
<dbReference type="Proteomes" id="UP000613177">
    <property type="component" value="Unassembled WGS sequence"/>
</dbReference>
<dbReference type="PROSITE" id="PS00028">
    <property type="entry name" value="ZINC_FINGER_C2H2_1"/>
    <property type="match status" value="2"/>
</dbReference>
<dbReference type="SMART" id="SM00355">
    <property type="entry name" value="ZnF_C2H2"/>
    <property type="match status" value="4"/>
</dbReference>
<keyword evidence="3" id="KW-0690">Ribosome biogenesis</keyword>
<evidence type="ECO:0000313" key="12">
    <source>
        <dbReference type="Proteomes" id="UP000613177"/>
    </source>
</evidence>
<dbReference type="EMBL" id="JAEPRE010000045">
    <property type="protein sequence ID" value="KAG2234799.1"/>
    <property type="molecule type" value="Genomic_DNA"/>
</dbReference>